<dbReference type="EMBL" id="FMAI01000001">
    <property type="protein sequence ID" value="SCB08805.1"/>
    <property type="molecule type" value="Genomic_DNA"/>
</dbReference>
<evidence type="ECO:0000259" key="4">
    <source>
        <dbReference type="Pfam" id="PF25137"/>
    </source>
</evidence>
<dbReference type="Pfam" id="PF00465">
    <property type="entry name" value="Fe-ADH"/>
    <property type="match status" value="1"/>
</dbReference>
<feature type="domain" description="Fe-containing alcohol dehydrogenase-like C-terminal" evidence="4">
    <location>
        <begin position="205"/>
        <end position="385"/>
    </location>
</feature>
<dbReference type="Pfam" id="PF25137">
    <property type="entry name" value="ADH_Fe_C"/>
    <property type="match status" value="1"/>
</dbReference>
<name>A0A1C3U0B6_9BRAD</name>
<dbReference type="Gene3D" id="1.20.1090.10">
    <property type="entry name" value="Dehydroquinate synthase-like - alpha domain"/>
    <property type="match status" value="1"/>
</dbReference>
<evidence type="ECO:0000259" key="3">
    <source>
        <dbReference type="Pfam" id="PF00465"/>
    </source>
</evidence>
<dbReference type="PANTHER" id="PTHR11496:SF102">
    <property type="entry name" value="ALCOHOL DEHYDROGENASE 4"/>
    <property type="match status" value="1"/>
</dbReference>
<dbReference type="InterPro" id="IPR001670">
    <property type="entry name" value="ADH_Fe/GldA"/>
</dbReference>
<evidence type="ECO:0000256" key="2">
    <source>
        <dbReference type="ARBA" id="ARBA00023002"/>
    </source>
</evidence>
<dbReference type="GO" id="GO:0046872">
    <property type="term" value="F:metal ion binding"/>
    <property type="evidence" value="ECO:0007669"/>
    <property type="project" value="InterPro"/>
</dbReference>
<proteinExistence type="inferred from homology"/>
<gene>
    <name evidence="5" type="ORF">GA0061098_1001178</name>
</gene>
<accession>A0A1C3U0B6</accession>
<dbReference type="InterPro" id="IPR039697">
    <property type="entry name" value="Alcohol_dehydrogenase_Fe"/>
</dbReference>
<protein>
    <submittedName>
        <fullName evidence="5">Maleylacetate reductase</fullName>
    </submittedName>
</protein>
<comment type="similarity">
    <text evidence="1">Belongs to the iron-containing alcohol dehydrogenase family.</text>
</comment>
<dbReference type="GO" id="GO:0004022">
    <property type="term" value="F:alcohol dehydrogenase (NAD+) activity"/>
    <property type="evidence" value="ECO:0007669"/>
    <property type="project" value="TreeGrafter"/>
</dbReference>
<organism evidence="5 6">
    <name type="scientific">Bradyrhizobium shewense</name>
    <dbReference type="NCBI Taxonomy" id="1761772"/>
    <lineage>
        <taxon>Bacteria</taxon>
        <taxon>Pseudomonadati</taxon>
        <taxon>Pseudomonadota</taxon>
        <taxon>Alphaproteobacteria</taxon>
        <taxon>Hyphomicrobiales</taxon>
        <taxon>Nitrobacteraceae</taxon>
        <taxon>Bradyrhizobium</taxon>
    </lineage>
</organism>
<dbReference type="Gene3D" id="3.40.50.1970">
    <property type="match status" value="1"/>
</dbReference>
<keyword evidence="2" id="KW-0560">Oxidoreductase</keyword>
<reference evidence="6" key="1">
    <citation type="submission" date="2016-08" db="EMBL/GenBank/DDBJ databases">
        <authorList>
            <person name="Varghese N."/>
            <person name="Submissions Spin"/>
        </authorList>
    </citation>
    <scope>NUCLEOTIDE SEQUENCE [LARGE SCALE GENOMIC DNA]</scope>
    <source>
        <strain evidence="6">ERR11</strain>
    </source>
</reference>
<sequence>MRRTGAHNFPAIDRVIYGRPAAEAINEEAERLKATRVFLIVSRTLNTKTDEIEKIRHTLGDKHAATFDGIAQHTTRKQAAEVALHAKEAHADLVVAVGGGSAVDLAKIVIMAMEHDIRDEAGFDPFPMGPGVSHSPFRAPAVRQIAVPSTLNGGEYNAAALVTDERNKLKQIFFHPHMMPVAVILDPALTLHTPSNLWMGSGTRSMDHGIEALCSQAGTPLADEVVLAGIRTLRDGMLRTLQQPDDFEARRLSQYGSWLASFGLQARVPMGASHGIGHVLGGTFGVPHYYCTPVIMPSLLRYNKPFTDDAQKRLAAALGAPGGDAADAFAEFVRQLGLPGRLAEVGIGEDKFGKISEIAINHRFVKANPRPFNDQAEIVDLLRMAA</sequence>
<evidence type="ECO:0000313" key="6">
    <source>
        <dbReference type="Proteomes" id="UP000199184"/>
    </source>
</evidence>
<dbReference type="RefSeq" id="WP_091952455.1">
    <property type="nucleotide sequence ID" value="NZ_FMAI01000001.1"/>
</dbReference>
<evidence type="ECO:0000313" key="5">
    <source>
        <dbReference type="EMBL" id="SCB08805.1"/>
    </source>
</evidence>
<dbReference type="AlphaFoldDB" id="A0A1C3U0B6"/>
<dbReference type="PANTHER" id="PTHR11496">
    <property type="entry name" value="ALCOHOL DEHYDROGENASE"/>
    <property type="match status" value="1"/>
</dbReference>
<feature type="domain" description="Alcohol dehydrogenase iron-type/glycerol dehydrogenase GldA" evidence="3">
    <location>
        <begin position="14"/>
        <end position="187"/>
    </location>
</feature>
<keyword evidence="6" id="KW-1185">Reference proteome</keyword>
<dbReference type="Proteomes" id="UP000199184">
    <property type="component" value="Unassembled WGS sequence"/>
</dbReference>
<dbReference type="CDD" id="cd08192">
    <property type="entry name" value="MAR-like"/>
    <property type="match status" value="1"/>
</dbReference>
<evidence type="ECO:0000256" key="1">
    <source>
        <dbReference type="ARBA" id="ARBA00007358"/>
    </source>
</evidence>
<dbReference type="SUPFAM" id="SSF56796">
    <property type="entry name" value="Dehydroquinate synthase-like"/>
    <property type="match status" value="1"/>
</dbReference>
<dbReference type="InterPro" id="IPR056798">
    <property type="entry name" value="ADH_Fe_C"/>
</dbReference>